<dbReference type="Proteomes" id="UP000178985">
    <property type="component" value="Unassembled WGS sequence"/>
</dbReference>
<comment type="caution">
    <text evidence="1">The sequence shown here is derived from an EMBL/GenBank/DDBJ whole genome shotgun (WGS) entry which is preliminary data.</text>
</comment>
<sequence>MKSQQIPDWVTGGLLEEILNFDTNGGFVEPEEPVAEGEKVVAEMNTLHKILYTLRQQAFEEGKKLVEEDPEPLNNSPSNEYNQKMCLTKRRHEALEKLFWNEINLDTPKLNSIGVRKGFQIVDRSAVEEKNGVEIHVMGMGGMPRDLIEMLTRQ</sequence>
<dbReference type="EMBL" id="MFTO01000004">
    <property type="protein sequence ID" value="OGI64290.1"/>
    <property type="molecule type" value="Genomic_DNA"/>
</dbReference>
<name>A0A1F6V3N1_9BACT</name>
<protein>
    <submittedName>
        <fullName evidence="1">Uncharacterized protein</fullName>
    </submittedName>
</protein>
<accession>A0A1F6V3N1</accession>
<proteinExistence type="predicted"/>
<evidence type="ECO:0000313" key="1">
    <source>
        <dbReference type="EMBL" id="OGI64290.1"/>
    </source>
</evidence>
<gene>
    <name evidence="1" type="ORF">A2733_01875</name>
</gene>
<dbReference type="AlphaFoldDB" id="A0A1F6V3N1"/>
<organism evidence="1 2">
    <name type="scientific">Candidatus Nomurabacteria bacterium RIFCSPHIGHO2_01_FULL_40_20</name>
    <dbReference type="NCBI Taxonomy" id="1801738"/>
    <lineage>
        <taxon>Bacteria</taxon>
        <taxon>Candidatus Nomuraibacteriota</taxon>
    </lineage>
</organism>
<reference evidence="1 2" key="1">
    <citation type="journal article" date="2016" name="Nat. Commun.">
        <title>Thousands of microbial genomes shed light on interconnected biogeochemical processes in an aquifer system.</title>
        <authorList>
            <person name="Anantharaman K."/>
            <person name="Brown C.T."/>
            <person name="Hug L.A."/>
            <person name="Sharon I."/>
            <person name="Castelle C.J."/>
            <person name="Probst A.J."/>
            <person name="Thomas B.C."/>
            <person name="Singh A."/>
            <person name="Wilkins M.J."/>
            <person name="Karaoz U."/>
            <person name="Brodie E.L."/>
            <person name="Williams K.H."/>
            <person name="Hubbard S.S."/>
            <person name="Banfield J.F."/>
        </authorList>
    </citation>
    <scope>NUCLEOTIDE SEQUENCE [LARGE SCALE GENOMIC DNA]</scope>
</reference>
<evidence type="ECO:0000313" key="2">
    <source>
        <dbReference type="Proteomes" id="UP000178985"/>
    </source>
</evidence>